<dbReference type="AlphaFoldDB" id="X1VSR4"/>
<dbReference type="EMBL" id="BARW01029748">
    <property type="protein sequence ID" value="GAJ12840.1"/>
    <property type="molecule type" value="Genomic_DNA"/>
</dbReference>
<reference evidence="1" key="1">
    <citation type="journal article" date="2014" name="Front. Microbiol.">
        <title>High frequency of phylogenetically diverse reductive dehalogenase-homologous genes in deep subseafloor sedimentary metagenomes.</title>
        <authorList>
            <person name="Kawai M."/>
            <person name="Futagami T."/>
            <person name="Toyoda A."/>
            <person name="Takaki Y."/>
            <person name="Nishi S."/>
            <person name="Hori S."/>
            <person name="Arai W."/>
            <person name="Tsubouchi T."/>
            <person name="Morono Y."/>
            <person name="Uchiyama I."/>
            <person name="Ito T."/>
            <person name="Fujiyama A."/>
            <person name="Inagaki F."/>
            <person name="Takami H."/>
        </authorList>
    </citation>
    <scope>NUCLEOTIDE SEQUENCE</scope>
    <source>
        <strain evidence="1">Expedition CK06-06</strain>
    </source>
</reference>
<proteinExistence type="predicted"/>
<organism evidence="1">
    <name type="scientific">marine sediment metagenome</name>
    <dbReference type="NCBI Taxonomy" id="412755"/>
    <lineage>
        <taxon>unclassified sequences</taxon>
        <taxon>metagenomes</taxon>
        <taxon>ecological metagenomes</taxon>
    </lineage>
</organism>
<protein>
    <submittedName>
        <fullName evidence="1">Uncharacterized protein</fullName>
    </submittedName>
</protein>
<comment type="caution">
    <text evidence="1">The sequence shown here is derived from an EMBL/GenBank/DDBJ whole genome shotgun (WGS) entry which is preliminary data.</text>
</comment>
<gene>
    <name evidence="1" type="ORF">S12H4_47725</name>
</gene>
<feature type="non-terminal residue" evidence="1">
    <location>
        <position position="1"/>
    </location>
</feature>
<sequence length="44" mass="4751">GNWAFKFSEENGMLVNRETNVVMTPDGIIVVPGLAQGAFVLDVD</sequence>
<name>X1VSR4_9ZZZZ</name>
<evidence type="ECO:0000313" key="1">
    <source>
        <dbReference type="EMBL" id="GAJ12840.1"/>
    </source>
</evidence>
<accession>X1VSR4</accession>